<evidence type="ECO:0000313" key="13">
    <source>
        <dbReference type="Proteomes" id="UP001431902"/>
    </source>
</evidence>
<keyword evidence="5" id="KW-0325">Glycoprotein</keyword>
<protein>
    <recommendedName>
        <fullName evidence="11">Endo-1,3-beta-glucanase btgC</fullName>
    </recommendedName>
    <alternativeName>
        <fullName evidence="10">Laminarinase btgC</fullName>
    </alternativeName>
</protein>
<evidence type="ECO:0000256" key="1">
    <source>
        <dbReference type="ARBA" id="ARBA00004236"/>
    </source>
</evidence>
<evidence type="ECO:0000256" key="3">
    <source>
        <dbReference type="ARBA" id="ARBA00022801"/>
    </source>
</evidence>
<dbReference type="InterPro" id="IPR017853">
    <property type="entry name" value="GH"/>
</dbReference>
<keyword evidence="2" id="KW-1003">Cell membrane</keyword>
<evidence type="ECO:0000256" key="11">
    <source>
        <dbReference type="ARBA" id="ARBA00043078"/>
    </source>
</evidence>
<dbReference type="PANTHER" id="PTHR16631:SF17">
    <property type="entry name" value="GLUCAN ENDO-1,3-BETA-GLUCOSIDASE BTGC"/>
    <property type="match status" value="1"/>
</dbReference>
<sequence>MRVFDAKVAQKTVAAIEQAPALDMKVMMGVWIASTTGTNTATNEANSARNNAEIARAVALANAYPNVVKAISVGNETLVSWNGWNPQSTQNMAVYLRSVRDQVNQPVTTDDNWAFFASQRNEKDPHPVFNQIDFISLHTYPAEDIKYGLWDWKQTATPAGPQRAVAMMDAAIGKAKADYQAVRNHLDTNGYGRLPVIVGETGWKAVATGGESLWASPVNQKMYFDRLRAWKQESNGPKTIFYFAAFDERWKSSDDGWGLFDRDRAARCTALALTNNPSNACAEVNAKYYTAPFNQGTVSTSRYTIYADMTHSDETRISGLTMGPWTGWQGQSVSGQNSGDGSSAWQVTPSPAEWGWGLAWTLGTQEIDLSQFSGGYLNFKIKTQYQGKIEVGFKTGADAEFNAWDVLMVLSPGQYGYGNDGTWKSVSIPIAELTKSGASSFGSNSPPAALQMGRVSNAFILADRYEKTGKANWTNDTTPILIDDIFWSR</sequence>
<dbReference type="InterPro" id="IPR008979">
    <property type="entry name" value="Galactose-bd-like_sf"/>
</dbReference>
<evidence type="ECO:0000313" key="12">
    <source>
        <dbReference type="EMBL" id="MDI9233837.1"/>
    </source>
</evidence>
<proteinExistence type="predicted"/>
<reference evidence="12" key="1">
    <citation type="submission" date="2023-05" db="EMBL/GenBank/DDBJ databases">
        <title>Limnohabitans sp. strain HM2-2 Genome sequencing and assembly.</title>
        <authorList>
            <person name="Jung Y."/>
        </authorList>
    </citation>
    <scope>NUCLEOTIDE SEQUENCE</scope>
    <source>
        <strain evidence="12">HM2-2</strain>
    </source>
</reference>
<name>A0ABT6X7C8_9BURK</name>
<gene>
    <name evidence="12" type="ORF">QLQ16_08310</name>
</gene>
<keyword evidence="7" id="KW-0961">Cell wall biogenesis/degradation</keyword>
<evidence type="ECO:0000256" key="9">
    <source>
        <dbReference type="ARBA" id="ARBA00037649"/>
    </source>
</evidence>
<dbReference type="SUPFAM" id="SSF51445">
    <property type="entry name" value="(Trans)glycosidases"/>
    <property type="match status" value="1"/>
</dbReference>
<evidence type="ECO:0000256" key="4">
    <source>
        <dbReference type="ARBA" id="ARBA00023136"/>
    </source>
</evidence>
<keyword evidence="13" id="KW-1185">Reference proteome</keyword>
<dbReference type="PANTHER" id="PTHR16631">
    <property type="entry name" value="GLUCAN 1,3-BETA-GLUCOSIDASE"/>
    <property type="match status" value="1"/>
</dbReference>
<evidence type="ECO:0000256" key="10">
    <source>
        <dbReference type="ARBA" id="ARBA00042373"/>
    </source>
</evidence>
<evidence type="ECO:0000256" key="7">
    <source>
        <dbReference type="ARBA" id="ARBA00023316"/>
    </source>
</evidence>
<dbReference type="InterPro" id="IPR050732">
    <property type="entry name" value="Beta-glucan_modifiers"/>
</dbReference>
<dbReference type="Proteomes" id="UP001431902">
    <property type="component" value="Unassembled WGS sequence"/>
</dbReference>
<evidence type="ECO:0000256" key="6">
    <source>
        <dbReference type="ARBA" id="ARBA00023277"/>
    </source>
</evidence>
<accession>A0ABT6X7C8</accession>
<keyword evidence="3" id="KW-0378">Hydrolase</keyword>
<keyword evidence="6" id="KW-0119">Carbohydrate metabolism</keyword>
<comment type="caution">
    <text evidence="12">The sequence shown here is derived from an EMBL/GenBank/DDBJ whole genome shotgun (WGS) entry which is preliminary data.</text>
</comment>
<comment type="function">
    <text evidence="9">Glucanases play a role in cell expansion during growth, in cell-cell fusion during mating, and in spore release during sporulation. This enzyme may be involved in beta-glucan degradation. Active on laminarin and lichenan.</text>
</comment>
<evidence type="ECO:0000256" key="2">
    <source>
        <dbReference type="ARBA" id="ARBA00022475"/>
    </source>
</evidence>
<comment type="subcellular location">
    <subcellularLocation>
        <location evidence="1">Cell membrane</location>
    </subcellularLocation>
</comment>
<organism evidence="12 13">
    <name type="scientific">Limnohabitans lacus</name>
    <dbReference type="NCBI Taxonomy" id="3045173"/>
    <lineage>
        <taxon>Bacteria</taxon>
        <taxon>Pseudomonadati</taxon>
        <taxon>Pseudomonadota</taxon>
        <taxon>Betaproteobacteria</taxon>
        <taxon>Burkholderiales</taxon>
        <taxon>Comamonadaceae</taxon>
        <taxon>Limnohabitans</taxon>
    </lineage>
</organism>
<keyword evidence="8" id="KW-0624">Polysaccharide degradation</keyword>
<dbReference type="Gene3D" id="2.60.120.430">
    <property type="entry name" value="Galactose-binding lectin"/>
    <property type="match status" value="1"/>
</dbReference>
<dbReference type="SUPFAM" id="SSF49785">
    <property type="entry name" value="Galactose-binding domain-like"/>
    <property type="match status" value="1"/>
</dbReference>
<dbReference type="Gene3D" id="3.20.20.80">
    <property type="entry name" value="Glycosidases"/>
    <property type="match status" value="1"/>
</dbReference>
<evidence type="ECO:0000256" key="5">
    <source>
        <dbReference type="ARBA" id="ARBA00023180"/>
    </source>
</evidence>
<dbReference type="RefSeq" id="WP_283224227.1">
    <property type="nucleotide sequence ID" value="NZ_JASGBH010000005.1"/>
</dbReference>
<dbReference type="EMBL" id="JASGBH010000005">
    <property type="protein sequence ID" value="MDI9233837.1"/>
    <property type="molecule type" value="Genomic_DNA"/>
</dbReference>
<evidence type="ECO:0000256" key="8">
    <source>
        <dbReference type="ARBA" id="ARBA00023326"/>
    </source>
</evidence>
<keyword evidence="4" id="KW-0472">Membrane</keyword>